<evidence type="ECO:0008006" key="3">
    <source>
        <dbReference type="Google" id="ProtNLM"/>
    </source>
</evidence>
<accession>A0A177N0A8</accession>
<sequence length="234" mass="26197">MAVFHSNLFADAPLGTTPESSFWLDGELTGFGYEPAADQALAVLSVKVHRKPHDLAAHLWRIHSCYRNRHSAALYAALLDLSIALQGKGEALRRRMLNASRLRLEPRDFQVLSALDRHDPKKLGNRYSILASGVQGSSELLALRQAPAETSHDPLALANDFIEYSQLDQAIDVLENAVGLHPQRADLQLALLELYRSTASRERFRNAWRTFSDLAVPLVGEWQSVADYFDRQLP</sequence>
<gene>
    <name evidence="1" type="ORF">A1507_21175</name>
</gene>
<evidence type="ECO:0000313" key="1">
    <source>
        <dbReference type="EMBL" id="OAI10973.1"/>
    </source>
</evidence>
<proteinExistence type="predicted"/>
<dbReference type="EMBL" id="LUUJ01000127">
    <property type="protein sequence ID" value="OAI10973.1"/>
    <property type="molecule type" value="Genomic_DNA"/>
</dbReference>
<dbReference type="RefSeq" id="WP_064042504.1">
    <property type="nucleotide sequence ID" value="NZ_LUUJ01000127.1"/>
</dbReference>
<protein>
    <recommendedName>
        <fullName evidence="3">Tetratricopeptide repeat protein</fullName>
    </recommendedName>
</protein>
<evidence type="ECO:0000313" key="2">
    <source>
        <dbReference type="Proteomes" id="UP000077857"/>
    </source>
</evidence>
<reference evidence="1 2" key="1">
    <citation type="submission" date="2016-03" db="EMBL/GenBank/DDBJ databases">
        <authorList>
            <person name="Ploux O."/>
        </authorList>
    </citation>
    <scope>NUCLEOTIDE SEQUENCE [LARGE SCALE GENOMIC DNA]</scope>
    <source>
        <strain evidence="1 2">R-45378</strain>
    </source>
</reference>
<comment type="caution">
    <text evidence="1">The sequence shown here is derived from an EMBL/GenBank/DDBJ whole genome shotgun (WGS) entry which is preliminary data.</text>
</comment>
<dbReference type="Proteomes" id="UP000077857">
    <property type="component" value="Unassembled WGS sequence"/>
</dbReference>
<organism evidence="1 2">
    <name type="scientific">Methylomonas koyamae</name>
    <dbReference type="NCBI Taxonomy" id="702114"/>
    <lineage>
        <taxon>Bacteria</taxon>
        <taxon>Pseudomonadati</taxon>
        <taxon>Pseudomonadota</taxon>
        <taxon>Gammaproteobacteria</taxon>
        <taxon>Methylococcales</taxon>
        <taxon>Methylococcaceae</taxon>
        <taxon>Methylomonas</taxon>
    </lineage>
</organism>
<dbReference type="AlphaFoldDB" id="A0A177N0A8"/>
<dbReference type="OrthoDB" id="9181290at2"/>
<name>A0A177N0A8_9GAMM</name>